<dbReference type="OrthoDB" id="10252017at2759"/>
<evidence type="ECO:0000256" key="1">
    <source>
        <dbReference type="ARBA" id="ARBA00022536"/>
    </source>
</evidence>
<keyword evidence="2" id="KW-0812">Transmembrane</keyword>
<dbReference type="GeneID" id="111111129"/>
<keyword evidence="3" id="KW-0732">Signal</keyword>
<evidence type="ECO:0000256" key="2">
    <source>
        <dbReference type="SAM" id="Phobius"/>
    </source>
</evidence>
<feature type="domain" description="EGF-like" evidence="4">
    <location>
        <begin position="411"/>
        <end position="446"/>
    </location>
</feature>
<feature type="chain" id="PRO_5034510534" evidence="3">
    <location>
        <begin position="19"/>
        <end position="571"/>
    </location>
</feature>
<keyword evidence="2" id="KW-0472">Membrane</keyword>
<feature type="domain" description="EGF-like" evidence="4">
    <location>
        <begin position="188"/>
        <end position="218"/>
    </location>
</feature>
<dbReference type="SMART" id="SM00181">
    <property type="entry name" value="EGF"/>
    <property type="match status" value="6"/>
</dbReference>
<evidence type="ECO:0000313" key="5">
    <source>
        <dbReference type="Proteomes" id="UP000694844"/>
    </source>
</evidence>
<dbReference type="Pfam" id="PF22633">
    <property type="entry name" value="F5_F8_type_C_2"/>
    <property type="match status" value="1"/>
</dbReference>
<sequence length="571" mass="63007">MYFSKGLILLVAFSFCNGYDDLSHNKIATQSHTYQGLGYEASNAVDRVGATCMRTTDIGSTSPQKTVWWRVDLGGVYNIHSINVQFKNYPSVESRQRGRFAGFSLYVSKHDNRDSSSLCYKDGPDLPPLNFTTTCITSGRYVTFYNERLGGETYPSGYETINVFTELCEVIVYGCKTFDVYGIGCKQHCPTNCKNNTCHIQNGTCSNCDPGWTGSFCKTKCLEGWYGQDCLKPCVANCRDNATCHHVTGYCDVGCPPGWIGDLCTKPCDDGKFGLNCSNTCSSFCFNNTVCDKVTGHCDEGCDPGYTNLHCNANCPPGYFGKGCETECPERCSNITDCHHIDGTCAGGCINGYIGDICDESCTNGSYGTNCSGVCSPNCKTCRHTDGNCSCNAGWMGFNCSSECGNSYGEDCQYGCSRHCVNQTCDRFTGRCVAGCEVGYHGNRCDQECTEHCFNKSCHRFNGRCLMGCEDGFYGGKCDLMHVLTFQEKGFDFQLSKLSIWNIGLIGSLSLNVIFMFGCLICLGKRTTCRRQIQLKNNSYVGLDLQLKDNPTYEDVRISRMDKSYTNITLQ</sequence>
<dbReference type="PANTHER" id="PTHR24043">
    <property type="entry name" value="SCAVENGER RECEPTOR CLASS F"/>
    <property type="match status" value="1"/>
</dbReference>
<dbReference type="Proteomes" id="UP000694844">
    <property type="component" value="Chromosome 9"/>
</dbReference>
<feature type="domain" description="EGF-like" evidence="4">
    <location>
        <begin position="233"/>
        <end position="265"/>
    </location>
</feature>
<keyword evidence="1" id="KW-0245">EGF-like domain</keyword>
<evidence type="ECO:0000259" key="4">
    <source>
        <dbReference type="SMART" id="SM00181"/>
    </source>
</evidence>
<dbReference type="InterPro" id="IPR042635">
    <property type="entry name" value="MEGF10/SREC1/2-like"/>
</dbReference>
<dbReference type="SUPFAM" id="SSF49785">
    <property type="entry name" value="Galactose-binding domain-like"/>
    <property type="match status" value="1"/>
</dbReference>
<feature type="domain" description="EGF-like" evidence="4">
    <location>
        <begin position="374"/>
        <end position="401"/>
    </location>
</feature>
<dbReference type="Gene3D" id="2.170.300.10">
    <property type="entry name" value="Tie2 ligand-binding domain superfamily"/>
    <property type="match status" value="2"/>
</dbReference>
<reference evidence="6" key="1">
    <citation type="submission" date="2025-08" db="UniProtKB">
        <authorList>
            <consortium name="RefSeq"/>
        </authorList>
    </citation>
    <scope>IDENTIFICATION</scope>
    <source>
        <tissue evidence="6">Whole sample</tissue>
    </source>
</reference>
<evidence type="ECO:0000313" key="6">
    <source>
        <dbReference type="RefSeq" id="XP_022303640.1"/>
    </source>
</evidence>
<dbReference type="KEGG" id="cvn:111111129"/>
<name>A0A8B8BJW3_CRAVI</name>
<feature type="signal peptide" evidence="3">
    <location>
        <begin position="1"/>
        <end position="18"/>
    </location>
</feature>
<gene>
    <name evidence="6" type="primary">LOC111111129</name>
</gene>
<proteinExistence type="predicted"/>
<dbReference type="AlphaFoldDB" id="A0A8B8BJW3"/>
<protein>
    <submittedName>
        <fullName evidence="6">Multiple epidermal growth factor-like domains protein 10</fullName>
    </submittedName>
</protein>
<dbReference type="PANTHER" id="PTHR24043:SF5">
    <property type="entry name" value="SCAVENGER RECEPTOR CLASS F MEMBER 2"/>
    <property type="match status" value="1"/>
</dbReference>
<keyword evidence="2" id="KW-1133">Transmembrane helix</keyword>
<dbReference type="RefSeq" id="XP_022303640.1">
    <property type="nucleotide sequence ID" value="XM_022447932.1"/>
</dbReference>
<evidence type="ECO:0000256" key="3">
    <source>
        <dbReference type="SAM" id="SignalP"/>
    </source>
</evidence>
<dbReference type="Gene3D" id="2.60.120.260">
    <property type="entry name" value="Galactose-binding domain-like"/>
    <property type="match status" value="1"/>
</dbReference>
<dbReference type="InterPro" id="IPR000742">
    <property type="entry name" value="EGF"/>
</dbReference>
<feature type="transmembrane region" description="Helical" evidence="2">
    <location>
        <begin position="500"/>
        <end position="523"/>
    </location>
</feature>
<feature type="domain" description="EGF-like" evidence="4">
    <location>
        <begin position="327"/>
        <end position="359"/>
    </location>
</feature>
<accession>A0A8B8BJW3</accession>
<keyword evidence="5" id="KW-1185">Reference proteome</keyword>
<feature type="domain" description="EGF-like" evidence="4">
    <location>
        <begin position="448"/>
        <end position="479"/>
    </location>
</feature>
<organism evidence="5 6">
    <name type="scientific">Crassostrea virginica</name>
    <name type="common">Eastern oyster</name>
    <dbReference type="NCBI Taxonomy" id="6565"/>
    <lineage>
        <taxon>Eukaryota</taxon>
        <taxon>Metazoa</taxon>
        <taxon>Spiralia</taxon>
        <taxon>Lophotrochozoa</taxon>
        <taxon>Mollusca</taxon>
        <taxon>Bivalvia</taxon>
        <taxon>Autobranchia</taxon>
        <taxon>Pteriomorphia</taxon>
        <taxon>Ostreida</taxon>
        <taxon>Ostreoidea</taxon>
        <taxon>Ostreidae</taxon>
        <taxon>Crassostrea</taxon>
    </lineage>
</organism>
<dbReference type="GO" id="GO:0005044">
    <property type="term" value="F:scavenger receptor activity"/>
    <property type="evidence" value="ECO:0007669"/>
    <property type="project" value="InterPro"/>
</dbReference>
<dbReference type="InterPro" id="IPR008979">
    <property type="entry name" value="Galactose-bd-like_sf"/>
</dbReference>